<organism evidence="3 4">
    <name type="scientific">Alicycliphilus denitrificans</name>
    <dbReference type="NCBI Taxonomy" id="179636"/>
    <lineage>
        <taxon>Bacteria</taxon>
        <taxon>Pseudomonadati</taxon>
        <taxon>Pseudomonadota</taxon>
        <taxon>Betaproteobacteria</taxon>
        <taxon>Burkholderiales</taxon>
        <taxon>Comamonadaceae</taxon>
        <taxon>Alicycliphilus</taxon>
    </lineage>
</organism>
<dbReference type="SUPFAM" id="SSF50249">
    <property type="entry name" value="Nucleic acid-binding proteins"/>
    <property type="match status" value="1"/>
</dbReference>
<dbReference type="InterPro" id="IPR022002">
    <property type="entry name" value="ChsH2_Znr"/>
</dbReference>
<dbReference type="Pfam" id="PF12172">
    <property type="entry name" value="zf-ChsH2"/>
    <property type="match status" value="1"/>
</dbReference>
<dbReference type="Proteomes" id="UP000500755">
    <property type="component" value="Chromosome"/>
</dbReference>
<evidence type="ECO:0000259" key="2">
    <source>
        <dbReference type="Pfam" id="PF12172"/>
    </source>
</evidence>
<evidence type="ECO:0000313" key="4">
    <source>
        <dbReference type="Proteomes" id="UP000500755"/>
    </source>
</evidence>
<dbReference type="Pfam" id="PF01796">
    <property type="entry name" value="OB_ChsH2_C"/>
    <property type="match status" value="1"/>
</dbReference>
<name>A0A858ZV48_9BURK</name>
<dbReference type="RefSeq" id="WP_013721923.1">
    <property type="nucleotide sequence ID" value="NZ_CP051298.1"/>
</dbReference>
<gene>
    <name evidence="3" type="ORF">HF896_14030</name>
</gene>
<feature type="domain" description="ChsH2 rubredoxin-like zinc ribbon" evidence="2">
    <location>
        <begin position="21"/>
        <end position="57"/>
    </location>
</feature>
<feature type="domain" description="ChsH2 C-terminal OB-fold" evidence="1">
    <location>
        <begin position="58"/>
        <end position="116"/>
    </location>
</feature>
<accession>A0A858ZV48</accession>
<proteinExistence type="predicted"/>
<protein>
    <submittedName>
        <fullName evidence="3">Zn-ribbon domain-containing OB-fold protein</fullName>
    </submittedName>
</protein>
<evidence type="ECO:0000259" key="1">
    <source>
        <dbReference type="Pfam" id="PF01796"/>
    </source>
</evidence>
<dbReference type="EMBL" id="CP051298">
    <property type="protein sequence ID" value="QKD44668.1"/>
    <property type="molecule type" value="Genomic_DNA"/>
</dbReference>
<dbReference type="InterPro" id="IPR012340">
    <property type="entry name" value="NA-bd_OB-fold"/>
</dbReference>
<dbReference type="Gene3D" id="6.10.30.10">
    <property type="match status" value="1"/>
</dbReference>
<dbReference type="InterPro" id="IPR002878">
    <property type="entry name" value="ChsH2_C"/>
</dbReference>
<sequence>MTANERKIPAPTVYPETEAFWKAAGEGQLLVKHCTACGEYHHFPRSLCPFCFSDKTEWRNASGHGVIYSYSVMRRVEVPYVIAYVTLDEGVTVMTNIVDCDPDAVRIGQRVKVKFQPSDGGPPVAMFTPA</sequence>
<dbReference type="AlphaFoldDB" id="A0A858ZV48"/>
<dbReference type="PANTHER" id="PTHR34075:SF5">
    <property type="entry name" value="BLR3430 PROTEIN"/>
    <property type="match status" value="1"/>
</dbReference>
<evidence type="ECO:0000313" key="3">
    <source>
        <dbReference type="EMBL" id="QKD44668.1"/>
    </source>
</evidence>
<dbReference type="InterPro" id="IPR052513">
    <property type="entry name" value="Thioester_dehydratase-like"/>
</dbReference>
<dbReference type="OMA" id="DGAPFWE"/>
<dbReference type="PANTHER" id="PTHR34075">
    <property type="entry name" value="BLR3430 PROTEIN"/>
    <property type="match status" value="1"/>
</dbReference>
<reference evidence="3 4" key="1">
    <citation type="submission" date="2020-05" db="EMBL/GenBank/DDBJ databases">
        <title>Complete genome sequence of Alicycliphilus denitrificans DP3.</title>
        <authorList>
            <person name="Chen X."/>
        </authorList>
    </citation>
    <scope>NUCLEOTIDE SEQUENCE [LARGE SCALE GENOMIC DNA]</scope>
    <source>
        <strain evidence="3 4">DP3</strain>
    </source>
</reference>